<dbReference type="RefSeq" id="WP_141151238.1">
    <property type="nucleotide sequence ID" value="NZ_VHLG01000031.1"/>
</dbReference>
<gene>
    <name evidence="2" type="ORF">FJU08_22275</name>
</gene>
<dbReference type="Proteomes" id="UP000318801">
    <property type="component" value="Unassembled WGS sequence"/>
</dbReference>
<organism evidence="2 3">
    <name type="scientific">Martelella alba</name>
    <dbReference type="NCBI Taxonomy" id="2590451"/>
    <lineage>
        <taxon>Bacteria</taxon>
        <taxon>Pseudomonadati</taxon>
        <taxon>Pseudomonadota</taxon>
        <taxon>Alphaproteobacteria</taxon>
        <taxon>Hyphomicrobiales</taxon>
        <taxon>Aurantimonadaceae</taxon>
        <taxon>Martelella</taxon>
    </lineage>
</organism>
<dbReference type="AlphaFoldDB" id="A0A506TWG0"/>
<reference evidence="2 3" key="1">
    <citation type="submission" date="2019-06" db="EMBL/GenBank/DDBJ databases">
        <authorList>
            <person name="Li M."/>
        </authorList>
    </citation>
    <scope>NUCLEOTIDE SEQUENCE [LARGE SCALE GENOMIC DNA]</scope>
    <source>
        <strain evidence="2 3">BGMRC2036</strain>
    </source>
</reference>
<accession>A0A506TWG0</accession>
<dbReference type="PROSITE" id="PS51257">
    <property type="entry name" value="PROKAR_LIPOPROTEIN"/>
    <property type="match status" value="1"/>
</dbReference>
<evidence type="ECO:0000256" key="1">
    <source>
        <dbReference type="SAM" id="SignalP"/>
    </source>
</evidence>
<protein>
    <submittedName>
        <fullName evidence="2">Uncharacterized protein</fullName>
    </submittedName>
</protein>
<proteinExistence type="predicted"/>
<comment type="caution">
    <text evidence="2">The sequence shown here is derived from an EMBL/GenBank/DDBJ whole genome shotgun (WGS) entry which is preliminary data.</text>
</comment>
<dbReference type="EMBL" id="VHLG01000031">
    <property type="protein sequence ID" value="TPW26412.1"/>
    <property type="molecule type" value="Genomic_DNA"/>
</dbReference>
<feature type="signal peptide" evidence="1">
    <location>
        <begin position="1"/>
        <end position="22"/>
    </location>
</feature>
<keyword evidence="1" id="KW-0732">Signal</keyword>
<evidence type="ECO:0000313" key="3">
    <source>
        <dbReference type="Proteomes" id="UP000318801"/>
    </source>
</evidence>
<sequence length="295" mass="33251">MYWLKISLSLCLISLFSSCVLTQAAKLETLGQHYERLSVLDSIGNQGGDLVVGYVDNWRDKNIQLPSPPIAIYDRRPRPASSSENLYFLSAFYSNSLSDEKRWDPPDIELGALYYVPKRFEGSENFKVVQKLCGITKSHQLGDVIISDSPGPQIGSNARRKIIVSGSVAKGLLSGFISSIAISAEAEYVIEVEVKNIRKMKIHFTDQSKLVYRKISSGDKCRKEIDDRNNNQIFFLEEIYYGEINIVQAGRLTGNLNVKLVDINAEFNQSNGETYILAFKWFRDMNLLELDGEGN</sequence>
<name>A0A506TWG0_9HYPH</name>
<feature type="chain" id="PRO_5021218837" evidence="1">
    <location>
        <begin position="23"/>
        <end position="295"/>
    </location>
</feature>
<keyword evidence="3" id="KW-1185">Reference proteome</keyword>
<evidence type="ECO:0000313" key="2">
    <source>
        <dbReference type="EMBL" id="TPW26412.1"/>
    </source>
</evidence>